<dbReference type="Pfam" id="PF03403">
    <property type="entry name" value="PAF-AH_p_II"/>
    <property type="match status" value="1"/>
</dbReference>
<evidence type="ECO:0000313" key="7">
    <source>
        <dbReference type="Proteomes" id="UP000800082"/>
    </source>
</evidence>
<keyword evidence="5" id="KW-0812">Transmembrane</keyword>
<keyword evidence="5" id="KW-1133">Transmembrane helix</keyword>
<dbReference type="RefSeq" id="XP_033442742.1">
    <property type="nucleotide sequence ID" value="XM_033598421.1"/>
</dbReference>
<dbReference type="Gene3D" id="3.40.50.1820">
    <property type="entry name" value="alpha/beta hydrolase"/>
    <property type="match status" value="1"/>
</dbReference>
<evidence type="ECO:0000256" key="1">
    <source>
        <dbReference type="ARBA" id="ARBA00013201"/>
    </source>
</evidence>
<keyword evidence="3" id="KW-0442">Lipid degradation</keyword>
<dbReference type="Proteomes" id="UP000800082">
    <property type="component" value="Unassembled WGS sequence"/>
</dbReference>
<protein>
    <recommendedName>
        <fullName evidence="1">1-alkyl-2-acetylglycerophosphocholine esterase</fullName>
        <ecNumber evidence="1">3.1.1.47</ecNumber>
    </recommendedName>
</protein>
<dbReference type="OrthoDB" id="2363873at2759"/>
<keyword evidence="4" id="KW-0443">Lipid metabolism</keyword>
<dbReference type="GeneID" id="54356088"/>
<reference evidence="6" key="1">
    <citation type="journal article" date="2020" name="Stud. Mycol.">
        <title>101 Dothideomycetes genomes: a test case for predicting lifestyles and emergence of pathogens.</title>
        <authorList>
            <person name="Haridas S."/>
            <person name="Albert R."/>
            <person name="Binder M."/>
            <person name="Bloem J."/>
            <person name="Labutti K."/>
            <person name="Salamov A."/>
            <person name="Andreopoulos B."/>
            <person name="Baker S."/>
            <person name="Barry K."/>
            <person name="Bills G."/>
            <person name="Bluhm B."/>
            <person name="Cannon C."/>
            <person name="Castanera R."/>
            <person name="Culley D."/>
            <person name="Daum C."/>
            <person name="Ezra D."/>
            <person name="Gonzalez J."/>
            <person name="Henrissat B."/>
            <person name="Kuo A."/>
            <person name="Liang C."/>
            <person name="Lipzen A."/>
            <person name="Lutzoni F."/>
            <person name="Magnuson J."/>
            <person name="Mondo S."/>
            <person name="Nolan M."/>
            <person name="Ohm R."/>
            <person name="Pangilinan J."/>
            <person name="Park H.-J."/>
            <person name="Ramirez L."/>
            <person name="Alfaro M."/>
            <person name="Sun H."/>
            <person name="Tritt A."/>
            <person name="Yoshinaga Y."/>
            <person name="Zwiers L.-H."/>
            <person name="Turgeon B."/>
            <person name="Goodwin S."/>
            <person name="Spatafora J."/>
            <person name="Crous P."/>
            <person name="Grigoriev I."/>
        </authorList>
    </citation>
    <scope>NUCLEOTIDE SEQUENCE</scope>
    <source>
        <strain evidence="6">CBS 183.55</strain>
    </source>
</reference>
<evidence type="ECO:0000256" key="3">
    <source>
        <dbReference type="ARBA" id="ARBA00022963"/>
    </source>
</evidence>
<dbReference type="EC" id="3.1.1.47" evidence="1"/>
<organism evidence="6 7">
    <name type="scientific">Didymella exigua CBS 183.55</name>
    <dbReference type="NCBI Taxonomy" id="1150837"/>
    <lineage>
        <taxon>Eukaryota</taxon>
        <taxon>Fungi</taxon>
        <taxon>Dikarya</taxon>
        <taxon>Ascomycota</taxon>
        <taxon>Pezizomycotina</taxon>
        <taxon>Dothideomycetes</taxon>
        <taxon>Pleosporomycetidae</taxon>
        <taxon>Pleosporales</taxon>
        <taxon>Pleosporineae</taxon>
        <taxon>Didymellaceae</taxon>
        <taxon>Didymella</taxon>
    </lineage>
</organism>
<keyword evidence="2" id="KW-0378">Hydrolase</keyword>
<dbReference type="GO" id="GO:0003847">
    <property type="term" value="F:1-alkyl-2-acetylglycerophosphocholine esterase activity"/>
    <property type="evidence" value="ECO:0007669"/>
    <property type="project" value="UniProtKB-EC"/>
</dbReference>
<gene>
    <name evidence="6" type="ORF">M421DRAFT_96776</name>
</gene>
<dbReference type="AlphaFoldDB" id="A0A6A5R504"/>
<evidence type="ECO:0000256" key="2">
    <source>
        <dbReference type="ARBA" id="ARBA00022801"/>
    </source>
</evidence>
<dbReference type="PANTHER" id="PTHR10272">
    <property type="entry name" value="PLATELET-ACTIVATING FACTOR ACETYLHYDROLASE"/>
    <property type="match status" value="1"/>
</dbReference>
<dbReference type="EMBL" id="ML979025">
    <property type="protein sequence ID" value="KAF1922489.1"/>
    <property type="molecule type" value="Genomic_DNA"/>
</dbReference>
<sequence length="418" mass="46562">MKTLSLQLARAKHYLTFQPATKRSTSPRPPARTTACLNFQCLRRYVAQVAVMGLLTAILAACITLAMLFEPIHAISIPGPNAAHAYKSAMANFPITGGPEVSLFLPVKKSDCSYERDRLYMPAGVARTSDKQFFGNVSTSVFDKMKYKTCDGSSKTIDASKIPLVFLEPQVGTSRFLYSTLARFMAANGMAVAILDHPETSSSAALDPFHDLKKWNATVTQTVDSRIHDINVVLKKLDDVKLLQRQFHSLRFNSAFDTQSYSIVGHGIGGTTATVLGILDPRVRFSINLSGTPPLLDHPNYSTIYFFGRSDFRRENDIHWPATWKNLAGRVTEWDLQNAGMFDFSDLPWIADLARQDEKITIDNVNGLRDTLGPFGFHINACFLEAYLKAELTEPKLGYVGDCFRMFDQMKPYPGGIH</sequence>
<keyword evidence="7" id="KW-1185">Reference proteome</keyword>
<dbReference type="PANTHER" id="PTHR10272:SF14">
    <property type="entry name" value="PAF ACETYLHYDROLASE FAMILY PROTEIN"/>
    <property type="match status" value="1"/>
</dbReference>
<accession>A0A6A5R504</accession>
<evidence type="ECO:0000256" key="4">
    <source>
        <dbReference type="ARBA" id="ARBA00023098"/>
    </source>
</evidence>
<dbReference type="GO" id="GO:0016042">
    <property type="term" value="P:lipid catabolic process"/>
    <property type="evidence" value="ECO:0007669"/>
    <property type="project" value="UniProtKB-KW"/>
</dbReference>
<name>A0A6A5R504_9PLEO</name>
<dbReference type="InterPro" id="IPR029058">
    <property type="entry name" value="AB_hydrolase_fold"/>
</dbReference>
<evidence type="ECO:0000313" key="6">
    <source>
        <dbReference type="EMBL" id="KAF1922489.1"/>
    </source>
</evidence>
<dbReference type="SUPFAM" id="SSF53474">
    <property type="entry name" value="alpha/beta-Hydrolases"/>
    <property type="match status" value="1"/>
</dbReference>
<evidence type="ECO:0000256" key="5">
    <source>
        <dbReference type="SAM" id="Phobius"/>
    </source>
</evidence>
<feature type="transmembrane region" description="Helical" evidence="5">
    <location>
        <begin position="49"/>
        <end position="69"/>
    </location>
</feature>
<keyword evidence="5" id="KW-0472">Membrane</keyword>
<proteinExistence type="predicted"/>